<dbReference type="PANTHER" id="PTHR39948">
    <property type="entry name" value="GEO11419P1"/>
    <property type="match status" value="1"/>
</dbReference>
<keyword evidence="1" id="KW-1133">Transmembrane helix</keyword>
<dbReference type="PANTHER" id="PTHR39948:SF1">
    <property type="entry name" value="GEO11419P1"/>
    <property type="match status" value="1"/>
</dbReference>
<evidence type="ECO:0000313" key="2">
    <source>
        <dbReference type="EMBL" id="KAK3727728.1"/>
    </source>
</evidence>
<organism evidence="2 3">
    <name type="scientific">Elysia crispata</name>
    <name type="common">lettuce slug</name>
    <dbReference type="NCBI Taxonomy" id="231223"/>
    <lineage>
        <taxon>Eukaryota</taxon>
        <taxon>Metazoa</taxon>
        <taxon>Spiralia</taxon>
        <taxon>Lophotrochozoa</taxon>
        <taxon>Mollusca</taxon>
        <taxon>Gastropoda</taxon>
        <taxon>Heterobranchia</taxon>
        <taxon>Euthyneura</taxon>
        <taxon>Panpulmonata</taxon>
        <taxon>Sacoglossa</taxon>
        <taxon>Placobranchoidea</taxon>
        <taxon>Plakobranchidae</taxon>
        <taxon>Elysia</taxon>
    </lineage>
</organism>
<proteinExistence type="predicted"/>
<dbReference type="AlphaFoldDB" id="A0AAE1CQ25"/>
<evidence type="ECO:0000256" key="1">
    <source>
        <dbReference type="SAM" id="Phobius"/>
    </source>
</evidence>
<gene>
    <name evidence="2" type="ORF">RRG08_032684</name>
</gene>
<dbReference type="Proteomes" id="UP001283361">
    <property type="component" value="Unassembled WGS sequence"/>
</dbReference>
<accession>A0AAE1CQ25</accession>
<dbReference type="EMBL" id="JAWDGP010007236">
    <property type="protein sequence ID" value="KAK3727728.1"/>
    <property type="molecule type" value="Genomic_DNA"/>
</dbReference>
<keyword evidence="3" id="KW-1185">Reference proteome</keyword>
<keyword evidence="1" id="KW-0812">Transmembrane</keyword>
<keyword evidence="1" id="KW-0472">Membrane</keyword>
<protein>
    <submittedName>
        <fullName evidence="2">Uncharacterized protein</fullName>
    </submittedName>
</protein>
<comment type="caution">
    <text evidence="2">The sequence shown here is derived from an EMBL/GenBank/DDBJ whole genome shotgun (WGS) entry which is preliminary data.</text>
</comment>
<reference evidence="2" key="1">
    <citation type="journal article" date="2023" name="G3 (Bethesda)">
        <title>A reference genome for the long-term kleptoplast-retaining sea slug Elysia crispata morphotype clarki.</title>
        <authorList>
            <person name="Eastman K.E."/>
            <person name="Pendleton A.L."/>
            <person name="Shaikh M.A."/>
            <person name="Suttiyut T."/>
            <person name="Ogas R."/>
            <person name="Tomko P."/>
            <person name="Gavelis G."/>
            <person name="Widhalm J.R."/>
            <person name="Wisecaver J.H."/>
        </authorList>
    </citation>
    <scope>NUCLEOTIDE SEQUENCE</scope>
    <source>
        <strain evidence="2">ECLA1</strain>
    </source>
</reference>
<evidence type="ECO:0000313" key="3">
    <source>
        <dbReference type="Proteomes" id="UP001283361"/>
    </source>
</evidence>
<feature type="transmembrane region" description="Helical" evidence="1">
    <location>
        <begin position="6"/>
        <end position="32"/>
    </location>
</feature>
<name>A0AAE1CQ25_9GAST</name>
<sequence length="69" mass="7853">MGNIVMSIVWLLLLLFIAWPVAFFIGSFWVFLQPFMVCLKLHDLQKSLLTIVDLPTTCTQKMMAGEGFS</sequence>